<dbReference type="SUPFAM" id="SSF142921">
    <property type="entry name" value="WGR domain-like"/>
    <property type="match status" value="1"/>
</dbReference>
<reference evidence="2 3" key="1">
    <citation type="journal article" date="2020" name="Genome Biol. Evol.">
        <title>Rhizobium dioscoreae sp. nov., a plant growth-promoting bacterium isolated from yam (Dioscorea species).</title>
        <authorList>
            <person name="Ouyabe M."/>
            <person name="Tanaka N."/>
            <person name="Shiwa Y."/>
            <person name="Fujita N."/>
            <person name="Kikuno H."/>
            <person name="Babil P."/>
            <person name="Shiwachi H."/>
        </authorList>
    </citation>
    <scope>NUCLEOTIDE SEQUENCE [LARGE SCALE GENOMIC DNA]</scope>
    <source>
        <strain evidence="2 3">S-93</strain>
    </source>
</reference>
<accession>A0ABQ0Z6K9</accession>
<dbReference type="EMBL" id="BLAJ01000004">
    <property type="protein sequence ID" value="GES51191.1"/>
    <property type="molecule type" value="Genomic_DNA"/>
</dbReference>
<gene>
    <name evidence="2" type="ORF">RsS93_38050</name>
</gene>
<dbReference type="Gene3D" id="2.20.140.10">
    <property type="entry name" value="WGR domain"/>
    <property type="match status" value="1"/>
</dbReference>
<dbReference type="SMART" id="SM00773">
    <property type="entry name" value="WGR"/>
    <property type="match status" value="1"/>
</dbReference>
<evidence type="ECO:0000313" key="3">
    <source>
        <dbReference type="Proteomes" id="UP000390335"/>
    </source>
</evidence>
<protein>
    <recommendedName>
        <fullName evidence="1">WGR domain-containing protein</fullName>
    </recommendedName>
</protein>
<proteinExistence type="predicted"/>
<dbReference type="InterPro" id="IPR049809">
    <property type="entry name" value="YehF/YfeS-like_WGR"/>
</dbReference>
<dbReference type="InterPro" id="IPR008893">
    <property type="entry name" value="WGR_domain"/>
</dbReference>
<organism evidence="2 3">
    <name type="scientific">Rhizobium dioscoreae</name>
    <dbReference type="NCBI Taxonomy" id="2653122"/>
    <lineage>
        <taxon>Bacteria</taxon>
        <taxon>Pseudomonadati</taxon>
        <taxon>Pseudomonadota</taxon>
        <taxon>Alphaproteobacteria</taxon>
        <taxon>Hyphomicrobiales</taxon>
        <taxon>Rhizobiaceae</taxon>
        <taxon>Rhizobium/Agrobacterium group</taxon>
        <taxon>Rhizobium</taxon>
    </lineage>
</organism>
<dbReference type="Proteomes" id="UP000390335">
    <property type="component" value="Unassembled WGS sequence"/>
</dbReference>
<name>A0ABQ0Z6K9_9HYPH</name>
<evidence type="ECO:0000259" key="1">
    <source>
        <dbReference type="PROSITE" id="PS51977"/>
    </source>
</evidence>
<evidence type="ECO:0000313" key="2">
    <source>
        <dbReference type="EMBL" id="GES51191.1"/>
    </source>
</evidence>
<dbReference type="CDD" id="cd07996">
    <property type="entry name" value="WGR_MMR_like"/>
    <property type="match status" value="1"/>
</dbReference>
<dbReference type="InterPro" id="IPR036930">
    <property type="entry name" value="WGR_dom_sf"/>
</dbReference>
<dbReference type="PROSITE" id="PS51977">
    <property type="entry name" value="WGR"/>
    <property type="match status" value="1"/>
</dbReference>
<sequence>MEPAPGIGLTIVRRIAEYITEMNRSWPTDSKHSLDRSRAIDDSSGMLTQPYHLYIERTNAAKNMARYYVLEISTTLFGDTCLTRRWGRIGFSGQTMAHHFEDERDAVRLFLALTRQKRAKGYRPCPVRSRALT</sequence>
<keyword evidence="3" id="KW-1185">Reference proteome</keyword>
<dbReference type="Pfam" id="PF05406">
    <property type="entry name" value="WGR"/>
    <property type="match status" value="1"/>
</dbReference>
<comment type="caution">
    <text evidence="2">The sequence shown here is derived from an EMBL/GenBank/DDBJ whole genome shotgun (WGS) entry which is preliminary data.</text>
</comment>
<feature type="domain" description="WGR" evidence="1">
    <location>
        <begin position="36"/>
        <end position="133"/>
    </location>
</feature>